<dbReference type="PANTHER" id="PTHR33164">
    <property type="entry name" value="TRANSCRIPTIONAL REGULATOR, MARR FAMILY"/>
    <property type="match status" value="1"/>
</dbReference>
<protein>
    <recommendedName>
        <fullName evidence="1">HTH marR-type domain-containing protein</fullName>
    </recommendedName>
</protein>
<dbReference type="Proteomes" id="UP001321498">
    <property type="component" value="Chromosome"/>
</dbReference>
<evidence type="ECO:0000313" key="3">
    <source>
        <dbReference type="Proteomes" id="UP001321498"/>
    </source>
</evidence>
<organism evidence="2 3">
    <name type="scientific">Naasia aerilata</name>
    <dbReference type="NCBI Taxonomy" id="1162966"/>
    <lineage>
        <taxon>Bacteria</taxon>
        <taxon>Bacillati</taxon>
        <taxon>Actinomycetota</taxon>
        <taxon>Actinomycetes</taxon>
        <taxon>Micrococcales</taxon>
        <taxon>Microbacteriaceae</taxon>
        <taxon>Naasia</taxon>
    </lineage>
</organism>
<keyword evidence="3" id="KW-1185">Reference proteome</keyword>
<name>A0ABM8GA27_9MICO</name>
<dbReference type="Pfam" id="PF12802">
    <property type="entry name" value="MarR_2"/>
    <property type="match status" value="1"/>
</dbReference>
<dbReference type="PROSITE" id="PS50995">
    <property type="entry name" value="HTH_MARR_2"/>
    <property type="match status" value="1"/>
</dbReference>
<accession>A0ABM8GA27</accession>
<dbReference type="InterPro" id="IPR039422">
    <property type="entry name" value="MarR/SlyA-like"/>
</dbReference>
<gene>
    <name evidence="2" type="ORF">GCM10025866_09620</name>
</gene>
<proteinExistence type="predicted"/>
<dbReference type="Gene3D" id="1.10.10.10">
    <property type="entry name" value="Winged helix-like DNA-binding domain superfamily/Winged helix DNA-binding domain"/>
    <property type="match status" value="1"/>
</dbReference>
<dbReference type="SUPFAM" id="SSF46785">
    <property type="entry name" value="Winged helix' DNA-binding domain"/>
    <property type="match status" value="1"/>
</dbReference>
<dbReference type="InterPro" id="IPR036390">
    <property type="entry name" value="WH_DNA-bd_sf"/>
</dbReference>
<evidence type="ECO:0000313" key="2">
    <source>
        <dbReference type="EMBL" id="BDZ45053.1"/>
    </source>
</evidence>
<dbReference type="PANTHER" id="PTHR33164:SF43">
    <property type="entry name" value="HTH-TYPE TRANSCRIPTIONAL REPRESSOR YETL"/>
    <property type="match status" value="1"/>
</dbReference>
<dbReference type="EMBL" id="AP027731">
    <property type="protein sequence ID" value="BDZ45053.1"/>
    <property type="molecule type" value="Genomic_DNA"/>
</dbReference>
<reference evidence="3" key="1">
    <citation type="journal article" date="2019" name="Int. J. Syst. Evol. Microbiol.">
        <title>The Global Catalogue of Microorganisms (GCM) 10K type strain sequencing project: providing services to taxonomists for standard genome sequencing and annotation.</title>
        <authorList>
            <consortium name="The Broad Institute Genomics Platform"/>
            <consortium name="The Broad Institute Genome Sequencing Center for Infectious Disease"/>
            <person name="Wu L."/>
            <person name="Ma J."/>
        </authorList>
    </citation>
    <scope>NUCLEOTIDE SEQUENCE [LARGE SCALE GENOMIC DNA]</scope>
    <source>
        <strain evidence="3">NBRC 108725</strain>
    </source>
</reference>
<feature type="domain" description="HTH marR-type" evidence="1">
    <location>
        <begin position="12"/>
        <end position="134"/>
    </location>
</feature>
<dbReference type="SMART" id="SM00347">
    <property type="entry name" value="HTH_MARR"/>
    <property type="match status" value="1"/>
</dbReference>
<dbReference type="InterPro" id="IPR036388">
    <property type="entry name" value="WH-like_DNA-bd_sf"/>
</dbReference>
<dbReference type="InterPro" id="IPR000835">
    <property type="entry name" value="HTH_MarR-typ"/>
</dbReference>
<sequence>MSTDTAAADKVDTDILELLLAVPARLSRLHNAILGSLDPRLTFRQYRTLSRIAEGFTSLSQLAARGNLTLPTVSENVDGLVRRGLMTTTPSPQDRRAVVLGITDAGRAAVASADAALQDFLGYLIEECRRPIER</sequence>
<dbReference type="RefSeq" id="WP_286278445.1">
    <property type="nucleotide sequence ID" value="NZ_AP027731.1"/>
</dbReference>
<evidence type="ECO:0000259" key="1">
    <source>
        <dbReference type="PROSITE" id="PS50995"/>
    </source>
</evidence>